<evidence type="ECO:0000259" key="5">
    <source>
        <dbReference type="PROSITE" id="PS51635"/>
    </source>
</evidence>
<sequence>METDLETIKSKFGKKDFGDGKGTVAQRLKNLENKRFSDTISKDKKDKILQWVNFVQEGGGTLGISLVGYVFVLEYLGIRFLRLAGTSAGAINTLFLASMGEKDEPKSAELFKMMMDNKRFKMSSFVDAELGIVRFMVLSLSKGPGIISNILISYLAVAALALIILPLLSLIGVEMKVGYLIFMAIFAIMSAILGVLLWRLHRYRYGINPGNVFEQFLVKELKDFGIVSQEDLKARAQGSMKFSSKKFVNTVQGQVVPKSDFVAVNSMKSSSENSGEIIFAEDPLRNTEKAVTDKENSWYAHIVSQMDNNADTFEMSDMTKSSAENNSQLPILYLIRDEEDPEKELEDQNDSEEALGTEKDKKLKKKASEEIHFDYSFVTTDIANQCKIVFPYDEHLYDFGSESPNPASFVRASMAIPLFFEPKILSVNKNTDWMKAKGLATKATEGILIDGGSLSNFPINLFHLDHIKQPRVPIMGARIMDQEPAFNQKVNLTFSSYVGNVINTLRNNEDSAFLAINPFYKKHCIAEINAYETNVNWLNFGLSPDQKEKLFLKGVEAALNFLETFDWKQYKADRADLKQIKLENS</sequence>
<keyword evidence="4" id="KW-0812">Transmembrane</keyword>
<evidence type="ECO:0000256" key="4">
    <source>
        <dbReference type="SAM" id="Phobius"/>
    </source>
</evidence>
<organism evidence="6 7">
    <name type="scientific">Chryseobacterium vrystaatense</name>
    <dbReference type="NCBI Taxonomy" id="307480"/>
    <lineage>
        <taxon>Bacteria</taxon>
        <taxon>Pseudomonadati</taxon>
        <taxon>Bacteroidota</taxon>
        <taxon>Flavobacteriia</taxon>
        <taxon>Flavobacteriales</taxon>
        <taxon>Weeksellaceae</taxon>
        <taxon>Chryseobacterium group</taxon>
        <taxon>Chryseobacterium</taxon>
    </lineage>
</organism>
<accession>A0A1M5NSB6</accession>
<dbReference type="PANTHER" id="PTHR46394">
    <property type="entry name" value="ANNEXIN"/>
    <property type="match status" value="1"/>
</dbReference>
<keyword evidence="4" id="KW-0472">Membrane</keyword>
<dbReference type="GO" id="GO:0016787">
    <property type="term" value="F:hydrolase activity"/>
    <property type="evidence" value="ECO:0007669"/>
    <property type="project" value="UniProtKB-UniRule"/>
</dbReference>
<feature type="short sequence motif" description="DGA/G" evidence="2">
    <location>
        <begin position="450"/>
        <end position="452"/>
    </location>
</feature>
<feature type="short sequence motif" description="GXSXG" evidence="2">
    <location>
        <begin position="85"/>
        <end position="89"/>
    </location>
</feature>
<keyword evidence="4" id="KW-1133">Transmembrane helix</keyword>
<feature type="domain" description="PNPLA" evidence="5">
    <location>
        <begin position="54"/>
        <end position="463"/>
    </location>
</feature>
<feature type="active site" description="Proton acceptor" evidence="2">
    <location>
        <position position="450"/>
    </location>
</feature>
<dbReference type="SUPFAM" id="SSF52151">
    <property type="entry name" value="FabD/lysophospholipase-like"/>
    <property type="match status" value="1"/>
</dbReference>
<feature type="transmembrane region" description="Helical" evidence="4">
    <location>
        <begin position="54"/>
        <end position="73"/>
    </location>
</feature>
<dbReference type="PROSITE" id="PS51635">
    <property type="entry name" value="PNPLA"/>
    <property type="match status" value="1"/>
</dbReference>
<dbReference type="AlphaFoldDB" id="A0A1M5NSB6"/>
<dbReference type="GO" id="GO:0016042">
    <property type="term" value="P:lipid catabolic process"/>
    <property type="evidence" value="ECO:0007669"/>
    <property type="project" value="UniProtKB-UniRule"/>
</dbReference>
<feature type="short sequence motif" description="GXGXXG" evidence="2">
    <location>
        <begin position="58"/>
        <end position="63"/>
    </location>
</feature>
<feature type="transmembrane region" description="Helical" evidence="4">
    <location>
        <begin position="177"/>
        <end position="198"/>
    </location>
</feature>
<proteinExistence type="predicted"/>
<evidence type="ECO:0000256" key="1">
    <source>
        <dbReference type="ARBA" id="ARBA00023098"/>
    </source>
</evidence>
<dbReference type="InterPro" id="IPR016035">
    <property type="entry name" value="Acyl_Trfase/lysoPLipase"/>
</dbReference>
<dbReference type="EMBL" id="FQVE01000009">
    <property type="protein sequence ID" value="SHG92089.1"/>
    <property type="molecule type" value="Genomic_DNA"/>
</dbReference>
<dbReference type="Gene3D" id="3.40.1090.10">
    <property type="entry name" value="Cytosolic phospholipase A2 catalytic domain"/>
    <property type="match status" value="2"/>
</dbReference>
<dbReference type="Pfam" id="PF01734">
    <property type="entry name" value="Patatin"/>
    <property type="match status" value="1"/>
</dbReference>
<evidence type="ECO:0000256" key="2">
    <source>
        <dbReference type="PROSITE-ProRule" id="PRU01161"/>
    </source>
</evidence>
<dbReference type="InterPro" id="IPR002641">
    <property type="entry name" value="PNPLA_dom"/>
</dbReference>
<reference evidence="7" key="1">
    <citation type="submission" date="2016-11" db="EMBL/GenBank/DDBJ databases">
        <authorList>
            <person name="Varghese N."/>
            <person name="Submissions S."/>
        </authorList>
    </citation>
    <scope>NUCLEOTIDE SEQUENCE [LARGE SCALE GENOMIC DNA]</scope>
    <source>
        <strain evidence="7">YR203</strain>
    </source>
</reference>
<evidence type="ECO:0000256" key="3">
    <source>
        <dbReference type="SAM" id="MobiDB-lite"/>
    </source>
</evidence>
<dbReference type="RefSeq" id="WP_073175710.1">
    <property type="nucleotide sequence ID" value="NZ_FQVE01000009.1"/>
</dbReference>
<evidence type="ECO:0000313" key="7">
    <source>
        <dbReference type="Proteomes" id="UP000184108"/>
    </source>
</evidence>
<gene>
    <name evidence="6" type="ORF">SAMN02787073_5064</name>
</gene>
<feature type="region of interest" description="Disordered" evidence="3">
    <location>
        <begin position="341"/>
        <end position="361"/>
    </location>
</feature>
<keyword evidence="2" id="KW-0442">Lipid degradation</keyword>
<dbReference type="Proteomes" id="UP000184108">
    <property type="component" value="Unassembled WGS sequence"/>
</dbReference>
<dbReference type="InterPro" id="IPR052580">
    <property type="entry name" value="Lipid_Hydrolase"/>
</dbReference>
<protein>
    <submittedName>
        <fullName evidence="6">Patatin-like phospholipase</fullName>
    </submittedName>
</protein>
<name>A0A1M5NSB6_9FLAO</name>
<keyword evidence="1 2" id="KW-0443">Lipid metabolism</keyword>
<evidence type="ECO:0000313" key="6">
    <source>
        <dbReference type="EMBL" id="SHG92089.1"/>
    </source>
</evidence>
<keyword evidence="2" id="KW-0378">Hydrolase</keyword>
<feature type="transmembrane region" description="Helical" evidence="4">
    <location>
        <begin position="150"/>
        <end position="171"/>
    </location>
</feature>
<dbReference type="PANTHER" id="PTHR46394:SF1">
    <property type="entry name" value="PNPLA DOMAIN-CONTAINING PROTEIN"/>
    <property type="match status" value="1"/>
</dbReference>
<feature type="compositionally biased region" description="Acidic residues" evidence="3">
    <location>
        <begin position="341"/>
        <end position="355"/>
    </location>
</feature>
<feature type="active site" description="Nucleophile" evidence="2">
    <location>
        <position position="87"/>
    </location>
</feature>